<dbReference type="InterPro" id="IPR004675">
    <property type="entry name" value="AhpD_core"/>
</dbReference>
<dbReference type="SUPFAM" id="SSF69118">
    <property type="entry name" value="AhpD-like"/>
    <property type="match status" value="1"/>
</dbReference>
<dbReference type="EMBL" id="JBFBLL010000013">
    <property type="protein sequence ID" value="MEV8158961.1"/>
    <property type="molecule type" value="Genomic_DNA"/>
</dbReference>
<evidence type="ECO:0000259" key="1">
    <source>
        <dbReference type="Pfam" id="PF02627"/>
    </source>
</evidence>
<evidence type="ECO:0000313" key="3">
    <source>
        <dbReference type="Proteomes" id="UP001553031"/>
    </source>
</evidence>
<dbReference type="RefSeq" id="WP_055085613.1">
    <property type="nucleotide sequence ID" value="NZ_CZJU01000152.1"/>
</dbReference>
<proteinExistence type="predicted"/>
<dbReference type="Gene3D" id="1.20.1290.10">
    <property type="entry name" value="AhpD-like"/>
    <property type="match status" value="1"/>
</dbReference>
<dbReference type="NCBIfam" id="TIGR00778">
    <property type="entry name" value="ahpD_dom"/>
    <property type="match status" value="1"/>
</dbReference>
<organism evidence="2 3">
    <name type="scientific">Kocuria salsicia</name>
    <dbReference type="NCBI Taxonomy" id="664639"/>
    <lineage>
        <taxon>Bacteria</taxon>
        <taxon>Bacillati</taxon>
        <taxon>Actinomycetota</taxon>
        <taxon>Actinomycetes</taxon>
        <taxon>Micrococcales</taxon>
        <taxon>Micrococcaceae</taxon>
        <taxon>Kocuria</taxon>
    </lineage>
</organism>
<evidence type="ECO:0000313" key="2">
    <source>
        <dbReference type="EMBL" id="MEV8158961.1"/>
    </source>
</evidence>
<gene>
    <name evidence="2" type="ORF">AB0O96_12310</name>
</gene>
<accession>A0ABV3KEY1</accession>
<comment type="caution">
    <text evidence="2">The sequence shown here is derived from an EMBL/GenBank/DDBJ whole genome shotgun (WGS) entry which is preliminary data.</text>
</comment>
<dbReference type="Pfam" id="PF02627">
    <property type="entry name" value="CMD"/>
    <property type="match status" value="1"/>
</dbReference>
<dbReference type="InterPro" id="IPR003779">
    <property type="entry name" value="CMD-like"/>
</dbReference>
<dbReference type="Proteomes" id="UP001553031">
    <property type="component" value="Unassembled WGS sequence"/>
</dbReference>
<sequence>MPRFDRLTPETAVGASRELLGELVERHGTVGDMVATMAHSPAVLGGYLQLSRAMRRAKLDRKVSELISIAVQAQQGCGICLASHIDAARSLGIAEHEIELAHQGVSSNPAVAAFIRLGLQVYREPASITDEQIDELRALGHSDRAIADVVGVVSLNVLTGAFNLVAGLAPSGHSGQLQRPADDA</sequence>
<name>A0ABV3KEY1_9MICC</name>
<dbReference type="InterPro" id="IPR029032">
    <property type="entry name" value="AhpD-like"/>
</dbReference>
<keyword evidence="3" id="KW-1185">Reference proteome</keyword>
<protein>
    <submittedName>
        <fullName evidence="2">Carboxymuconolactone decarboxylase family protein</fullName>
    </submittedName>
</protein>
<reference evidence="2 3" key="1">
    <citation type="submission" date="2024-06" db="EMBL/GenBank/DDBJ databases">
        <title>The Natural Products Discovery Center: Release of the First 8490 Sequenced Strains for Exploring Actinobacteria Biosynthetic Diversity.</title>
        <authorList>
            <person name="Kalkreuter E."/>
            <person name="Kautsar S.A."/>
            <person name="Yang D."/>
            <person name="Bader C.D."/>
            <person name="Teijaro C.N."/>
            <person name="Fluegel L."/>
            <person name="Davis C.M."/>
            <person name="Simpson J.R."/>
            <person name="Lauterbach L."/>
            <person name="Steele A.D."/>
            <person name="Gui C."/>
            <person name="Meng S."/>
            <person name="Li G."/>
            <person name="Viehrig K."/>
            <person name="Ye F."/>
            <person name="Su P."/>
            <person name="Kiefer A.F."/>
            <person name="Nichols A."/>
            <person name="Cepeda A.J."/>
            <person name="Yan W."/>
            <person name="Fan B."/>
            <person name="Jiang Y."/>
            <person name="Adhikari A."/>
            <person name="Zheng C.-J."/>
            <person name="Schuster L."/>
            <person name="Cowan T.M."/>
            <person name="Smanski M.J."/>
            <person name="Chevrette M.G."/>
            <person name="De Carvalho L.P.S."/>
            <person name="Shen B."/>
        </authorList>
    </citation>
    <scope>NUCLEOTIDE SEQUENCE [LARGE SCALE GENOMIC DNA]</scope>
    <source>
        <strain evidence="2 3">NPDC079179</strain>
    </source>
</reference>
<dbReference type="PANTHER" id="PTHR35446">
    <property type="entry name" value="SI:CH211-175M2.5"/>
    <property type="match status" value="1"/>
</dbReference>
<dbReference type="PANTHER" id="PTHR35446:SF3">
    <property type="entry name" value="CMD DOMAIN-CONTAINING PROTEIN"/>
    <property type="match status" value="1"/>
</dbReference>
<feature type="domain" description="Carboxymuconolactone decarboxylase-like" evidence="1">
    <location>
        <begin position="42"/>
        <end position="101"/>
    </location>
</feature>